<dbReference type="Gene3D" id="2.40.50.40">
    <property type="match status" value="1"/>
</dbReference>
<keyword evidence="4" id="KW-1185">Reference proteome</keyword>
<dbReference type="GeneTree" id="ENSGT00960000190499"/>
<reference evidence="3" key="1">
    <citation type="submission" date="2025-08" db="UniProtKB">
        <authorList>
            <consortium name="Ensembl"/>
        </authorList>
    </citation>
    <scope>IDENTIFICATION</scope>
</reference>
<dbReference type="PROSITE" id="PS50013">
    <property type="entry name" value="CHROMO_2"/>
    <property type="match status" value="1"/>
</dbReference>
<dbReference type="AlphaFoldDB" id="A0A8C5SVB4"/>
<organism evidence="3 4">
    <name type="scientific">Laticauda laticaudata</name>
    <name type="common">Blue-ringed sea krait</name>
    <name type="synonym">Blue-lipped sea krait</name>
    <dbReference type="NCBI Taxonomy" id="8630"/>
    <lineage>
        <taxon>Eukaryota</taxon>
        <taxon>Metazoa</taxon>
        <taxon>Chordata</taxon>
        <taxon>Craniata</taxon>
        <taxon>Vertebrata</taxon>
        <taxon>Euteleostomi</taxon>
        <taxon>Lepidosauria</taxon>
        <taxon>Squamata</taxon>
        <taxon>Bifurcata</taxon>
        <taxon>Unidentata</taxon>
        <taxon>Episquamata</taxon>
        <taxon>Toxicofera</taxon>
        <taxon>Serpentes</taxon>
        <taxon>Colubroidea</taxon>
        <taxon>Elapidae</taxon>
        <taxon>Laticaudinae</taxon>
        <taxon>Laticauda</taxon>
    </lineage>
</organism>
<sequence>MIFKIIYLTSIKRMGRFITISMKPVHREPEQFEIDRILDSRIRRQTIQYLIRWKGYPESDVLPRGRYNEYSSNN</sequence>
<dbReference type="Ensembl" id="ENSLLTT00000021974.1">
    <property type="protein sequence ID" value="ENSLLTP00000021193.1"/>
    <property type="gene ID" value="ENSLLTG00000015830.1"/>
</dbReference>
<protein>
    <recommendedName>
        <fullName evidence="2">Chromo domain-containing protein</fullName>
    </recommendedName>
</protein>
<accession>A0A8C5SVB4</accession>
<dbReference type="CDD" id="cd00024">
    <property type="entry name" value="CD_CSD"/>
    <property type="match status" value="1"/>
</dbReference>
<evidence type="ECO:0000256" key="1">
    <source>
        <dbReference type="ARBA" id="ARBA00004123"/>
    </source>
</evidence>
<dbReference type="GO" id="GO:0005634">
    <property type="term" value="C:nucleus"/>
    <property type="evidence" value="ECO:0007669"/>
    <property type="project" value="UniProtKB-SubCell"/>
</dbReference>
<evidence type="ECO:0000259" key="2">
    <source>
        <dbReference type="PROSITE" id="PS50013"/>
    </source>
</evidence>
<feature type="domain" description="Chromo" evidence="2">
    <location>
        <begin position="32"/>
        <end position="74"/>
    </location>
</feature>
<dbReference type="Proteomes" id="UP000694406">
    <property type="component" value="Unplaced"/>
</dbReference>
<dbReference type="SUPFAM" id="SSF54160">
    <property type="entry name" value="Chromo domain-like"/>
    <property type="match status" value="1"/>
</dbReference>
<evidence type="ECO:0000313" key="4">
    <source>
        <dbReference type="Proteomes" id="UP000694406"/>
    </source>
</evidence>
<name>A0A8C5SVB4_LATLA</name>
<dbReference type="InterPro" id="IPR016197">
    <property type="entry name" value="Chromo-like_dom_sf"/>
</dbReference>
<reference evidence="3" key="2">
    <citation type="submission" date="2025-09" db="UniProtKB">
        <authorList>
            <consortium name="Ensembl"/>
        </authorList>
    </citation>
    <scope>IDENTIFICATION</scope>
</reference>
<dbReference type="Pfam" id="PF00385">
    <property type="entry name" value="Chromo"/>
    <property type="match status" value="1"/>
</dbReference>
<dbReference type="InterPro" id="IPR023780">
    <property type="entry name" value="Chromo_domain"/>
</dbReference>
<proteinExistence type="predicted"/>
<evidence type="ECO:0000313" key="3">
    <source>
        <dbReference type="Ensembl" id="ENSLLTP00000021193.1"/>
    </source>
</evidence>
<dbReference type="InterPro" id="IPR000953">
    <property type="entry name" value="Chromo/chromo_shadow_dom"/>
</dbReference>
<comment type="subcellular location">
    <subcellularLocation>
        <location evidence="1">Nucleus</location>
    </subcellularLocation>
</comment>